<feature type="domain" description="Peptidase M20 dimerisation" evidence="3">
    <location>
        <begin position="37"/>
        <end position="135"/>
    </location>
</feature>
<dbReference type="SUPFAM" id="SSF53187">
    <property type="entry name" value="Zn-dependent exopeptidases"/>
    <property type="match status" value="1"/>
</dbReference>
<evidence type="ECO:0000313" key="4">
    <source>
        <dbReference type="EMBL" id="QNB45013.1"/>
    </source>
</evidence>
<dbReference type="AlphaFoldDB" id="A0A7G6DYV9"/>
<keyword evidence="5" id="KW-1185">Reference proteome</keyword>
<reference evidence="4 5" key="1">
    <citation type="journal article" date="2019" name="Front. Microbiol.">
        <title>Thermoanaerosceptrum fracticalcis gen. nov. sp. nov., a Novel Fumarate-Fermenting Microorganism From a Deep Fractured Carbonate Aquifer of the US Great Basin.</title>
        <authorList>
            <person name="Hamilton-Brehm S.D."/>
            <person name="Stewart L.E."/>
            <person name="Zavarin M."/>
            <person name="Caldwell M."/>
            <person name="Lawson P.A."/>
            <person name="Onstott T.C."/>
            <person name="Grzymski J."/>
            <person name="Neveux I."/>
            <person name="Lollar B.S."/>
            <person name="Russell C.E."/>
            <person name="Moser D.P."/>
        </authorList>
    </citation>
    <scope>NUCLEOTIDE SEQUENCE [LARGE SCALE GENOMIC DNA]</scope>
    <source>
        <strain evidence="4 5">DRI-13</strain>
    </source>
</reference>
<dbReference type="RefSeq" id="WP_081908268.1">
    <property type="nucleotide sequence ID" value="NZ_CP045798.1"/>
</dbReference>
<dbReference type="Proteomes" id="UP000515847">
    <property type="component" value="Chromosome"/>
</dbReference>
<sequence>MGDLRGVKALFQDNKDIDGYISIDGTGASGICYLATGSHRFEVTFKGPGGHSFGAFGKVPSAIHALGRAIAKIADFQVPKDPKTTFTVGVISGGTSVNSIAAEAKMWVDMRSNSEDEVCKTEALFRKAVLDAYLEENTRWNTEAKVYPVIQLVGDRPAGTQPDDAPIVQAAWLSTKALGLEPELEGSSSTDSNLPISLGIPAVTLGAGGKSGNGHSPSEWYDPTDAYKGPQQIFLTILLSIAFNHHVAQLRANAH</sequence>
<dbReference type="GO" id="GO:0016787">
    <property type="term" value="F:hydrolase activity"/>
    <property type="evidence" value="ECO:0007669"/>
    <property type="project" value="UniProtKB-KW"/>
</dbReference>
<name>A0A7G6DYV9_THEFR</name>
<evidence type="ECO:0000256" key="2">
    <source>
        <dbReference type="ARBA" id="ARBA00022801"/>
    </source>
</evidence>
<dbReference type="Gene3D" id="3.30.70.360">
    <property type="match status" value="1"/>
</dbReference>
<dbReference type="SUPFAM" id="SSF55031">
    <property type="entry name" value="Bacterial exopeptidase dimerisation domain"/>
    <property type="match status" value="1"/>
</dbReference>
<dbReference type="InterPro" id="IPR011650">
    <property type="entry name" value="Peptidase_M20_dimer"/>
</dbReference>
<dbReference type="EMBL" id="CP045798">
    <property type="protein sequence ID" value="QNB45013.1"/>
    <property type="molecule type" value="Genomic_DNA"/>
</dbReference>
<evidence type="ECO:0000259" key="3">
    <source>
        <dbReference type="Pfam" id="PF07687"/>
    </source>
</evidence>
<dbReference type="PANTHER" id="PTHR43808">
    <property type="entry name" value="ACETYLORNITHINE DEACETYLASE"/>
    <property type="match status" value="1"/>
</dbReference>
<evidence type="ECO:0000313" key="5">
    <source>
        <dbReference type="Proteomes" id="UP000515847"/>
    </source>
</evidence>
<keyword evidence="1" id="KW-0479">Metal-binding</keyword>
<keyword evidence="2 4" id="KW-0378">Hydrolase</keyword>
<dbReference type="KEGG" id="tfr:BR63_00950"/>
<dbReference type="Pfam" id="PF07687">
    <property type="entry name" value="M20_dimer"/>
    <property type="match status" value="1"/>
</dbReference>
<accession>A0A7G6DYV9</accession>
<protein>
    <submittedName>
        <fullName evidence="4">M20/M25/M40 family metallo-hydrolase</fullName>
    </submittedName>
</protein>
<dbReference type="OrthoDB" id="9783294at2"/>
<gene>
    <name evidence="4" type="ORF">BR63_00950</name>
</gene>
<dbReference type="InterPro" id="IPR050072">
    <property type="entry name" value="Peptidase_M20A"/>
</dbReference>
<dbReference type="InterPro" id="IPR036264">
    <property type="entry name" value="Bact_exopeptidase_dim_dom"/>
</dbReference>
<dbReference type="GO" id="GO:0046872">
    <property type="term" value="F:metal ion binding"/>
    <property type="evidence" value="ECO:0007669"/>
    <property type="project" value="UniProtKB-KW"/>
</dbReference>
<dbReference type="Gene3D" id="3.40.630.10">
    <property type="entry name" value="Zn peptidases"/>
    <property type="match status" value="1"/>
</dbReference>
<dbReference type="PANTHER" id="PTHR43808:SF17">
    <property type="entry name" value="PEPTIDASE M20"/>
    <property type="match status" value="1"/>
</dbReference>
<organism evidence="4 5">
    <name type="scientific">Thermanaerosceptrum fracticalcis</name>
    <dbReference type="NCBI Taxonomy" id="1712410"/>
    <lineage>
        <taxon>Bacteria</taxon>
        <taxon>Bacillati</taxon>
        <taxon>Bacillota</taxon>
        <taxon>Clostridia</taxon>
        <taxon>Eubacteriales</taxon>
        <taxon>Peptococcaceae</taxon>
        <taxon>Thermanaerosceptrum</taxon>
    </lineage>
</organism>
<proteinExistence type="predicted"/>
<evidence type="ECO:0000256" key="1">
    <source>
        <dbReference type="ARBA" id="ARBA00022723"/>
    </source>
</evidence>